<dbReference type="GO" id="GO:0019867">
    <property type="term" value="C:outer membrane"/>
    <property type="evidence" value="ECO:0007669"/>
    <property type="project" value="InterPro"/>
</dbReference>
<name>A0A382KTN0_9ZZZZ</name>
<gene>
    <name evidence="2" type="ORF">METZ01_LOCUS280570</name>
</gene>
<dbReference type="Gene3D" id="3.10.20.310">
    <property type="entry name" value="membrane protein fhac"/>
    <property type="match status" value="1"/>
</dbReference>
<sequence>MASPVSATSDIDRFVGQQVVEVVFVSNGIQIRDPAVYDLIETDVGEPLAISEVRESLTHLFSLGRYGGISVNAVARDGGVALSYDLQIFGVIDRFEFIGKTELSDEDLRREVIRNHGESFPENVTASVIETLRTYHAGRGYLDAIVEANIRRFQRGNTLSLTIRAGNRVRVNRWLITGVASAALNNRLRDRLGLEDGDFYDGLILDQRLSEYEAELHGLRYYEARLSHTVERRDDTAVDVRLAVYRGPRISVTFDGDEVPNATVEDLVPVAREASVDEDLLEDADLLIADYLRSLGYRDAEVMHTRNGVVDEISIIFEVNRGPLYRVA</sequence>
<feature type="domain" description="POTRA" evidence="1">
    <location>
        <begin position="92"/>
        <end position="163"/>
    </location>
</feature>
<dbReference type="AlphaFoldDB" id="A0A382KTN0"/>
<dbReference type="InterPro" id="IPR010827">
    <property type="entry name" value="BamA/TamA_POTRA"/>
</dbReference>
<protein>
    <recommendedName>
        <fullName evidence="1">POTRA domain-containing protein</fullName>
    </recommendedName>
</protein>
<evidence type="ECO:0000259" key="1">
    <source>
        <dbReference type="Pfam" id="PF07244"/>
    </source>
</evidence>
<accession>A0A382KTN0</accession>
<feature type="non-terminal residue" evidence="2">
    <location>
        <position position="328"/>
    </location>
</feature>
<organism evidence="2">
    <name type="scientific">marine metagenome</name>
    <dbReference type="NCBI Taxonomy" id="408172"/>
    <lineage>
        <taxon>unclassified sequences</taxon>
        <taxon>metagenomes</taxon>
        <taxon>ecological metagenomes</taxon>
    </lineage>
</organism>
<reference evidence="2" key="1">
    <citation type="submission" date="2018-05" db="EMBL/GenBank/DDBJ databases">
        <authorList>
            <person name="Lanie J.A."/>
            <person name="Ng W.-L."/>
            <person name="Kazmierczak K.M."/>
            <person name="Andrzejewski T.M."/>
            <person name="Davidsen T.M."/>
            <person name="Wayne K.J."/>
            <person name="Tettelin H."/>
            <person name="Glass J.I."/>
            <person name="Rusch D."/>
            <person name="Podicherti R."/>
            <person name="Tsui H.-C.T."/>
            <person name="Winkler M.E."/>
        </authorList>
    </citation>
    <scope>NUCLEOTIDE SEQUENCE</scope>
</reference>
<dbReference type="EMBL" id="UINC01082704">
    <property type="protein sequence ID" value="SVC27716.1"/>
    <property type="molecule type" value="Genomic_DNA"/>
</dbReference>
<dbReference type="Pfam" id="PF07244">
    <property type="entry name" value="POTRA"/>
    <property type="match status" value="2"/>
</dbReference>
<proteinExistence type="predicted"/>
<feature type="domain" description="POTRA" evidence="1">
    <location>
        <begin position="251"/>
        <end position="322"/>
    </location>
</feature>
<evidence type="ECO:0000313" key="2">
    <source>
        <dbReference type="EMBL" id="SVC27716.1"/>
    </source>
</evidence>